<proteinExistence type="predicted"/>
<protein>
    <submittedName>
        <fullName evidence="1">Uncharacterized protein</fullName>
    </submittedName>
</protein>
<dbReference type="RefSeq" id="WP_229156807.1">
    <property type="nucleotide sequence ID" value="NZ_JAJEWP010000001.1"/>
</dbReference>
<dbReference type="Proteomes" id="UP001520878">
    <property type="component" value="Unassembled WGS sequence"/>
</dbReference>
<name>A0ABS8G437_9ALTE</name>
<evidence type="ECO:0000313" key="1">
    <source>
        <dbReference type="EMBL" id="MCC2614891.1"/>
    </source>
</evidence>
<accession>A0ABS8G437</accession>
<dbReference type="EMBL" id="JAJEWP010000001">
    <property type="protein sequence ID" value="MCC2614891.1"/>
    <property type="molecule type" value="Genomic_DNA"/>
</dbReference>
<sequence>MVTGPAKYQVGAFALFPQQNGNDSFLQWTSTSGAKFSIHFNSFHPTAAVSIDADVQASVKRIEGTTYAYTEWIWRRGLKAFRYSPILSRNREEVACQQMDSKKMVCISIYDTGMPFTLSHTYGSVDIDSFNPVSEHKETRYQLLEFRYPYTLIFQYPD</sequence>
<evidence type="ECO:0000313" key="2">
    <source>
        <dbReference type="Proteomes" id="UP001520878"/>
    </source>
</evidence>
<comment type="caution">
    <text evidence="1">The sequence shown here is derived from an EMBL/GenBank/DDBJ whole genome shotgun (WGS) entry which is preliminary data.</text>
</comment>
<organism evidence="1 2">
    <name type="scientific">Fluctibacter halophilus</name>
    <dbReference type="NCBI Taxonomy" id="226011"/>
    <lineage>
        <taxon>Bacteria</taxon>
        <taxon>Pseudomonadati</taxon>
        <taxon>Pseudomonadota</taxon>
        <taxon>Gammaproteobacteria</taxon>
        <taxon>Alteromonadales</taxon>
        <taxon>Alteromonadaceae</taxon>
        <taxon>Fluctibacter</taxon>
    </lineage>
</organism>
<keyword evidence="2" id="KW-1185">Reference proteome</keyword>
<reference evidence="1 2" key="1">
    <citation type="submission" date="2021-10" db="EMBL/GenBank/DDBJ databases">
        <title>Draft genome of Aestuariibacter halophilus JC2043.</title>
        <authorList>
            <person name="Emsley S.A."/>
            <person name="Pfannmuller K.M."/>
            <person name="Ushijima B."/>
            <person name="Saw J.H."/>
            <person name="Videau P."/>
        </authorList>
    </citation>
    <scope>NUCLEOTIDE SEQUENCE [LARGE SCALE GENOMIC DNA]</scope>
    <source>
        <strain evidence="1 2">JC2043</strain>
    </source>
</reference>
<gene>
    <name evidence="1" type="ORF">LJ739_01390</name>
</gene>